<dbReference type="RefSeq" id="WP_054338218.1">
    <property type="nucleotide sequence ID" value="NZ_BAABXJ010000001.1"/>
</dbReference>
<comment type="caution">
    <text evidence="5">The sequence shown here is derived from an EMBL/GenBank/DDBJ whole genome shotgun (WGS) entry which is preliminary data.</text>
</comment>
<evidence type="ECO:0000313" key="9">
    <source>
        <dbReference type="Proteomes" id="UP000283834"/>
    </source>
</evidence>
<evidence type="ECO:0000313" key="7">
    <source>
        <dbReference type="EMBL" id="RHD04669.1"/>
    </source>
</evidence>
<proteinExistence type="predicted"/>
<reference evidence="4" key="3">
    <citation type="submission" date="2020-02" db="EMBL/GenBank/DDBJ databases">
        <authorList>
            <person name="Littmann E."/>
            <person name="Sorbara M."/>
        </authorList>
    </citation>
    <scope>NUCLEOTIDE SEQUENCE</scope>
    <source>
        <strain evidence="4">MSK.22.53</strain>
    </source>
</reference>
<dbReference type="Proteomes" id="UP001297422">
    <property type="component" value="Unassembled WGS sequence"/>
</dbReference>
<dbReference type="EMBL" id="QSIR01000018">
    <property type="protein sequence ID" value="RHD04669.1"/>
    <property type="molecule type" value="Genomic_DNA"/>
</dbReference>
<evidence type="ECO:0000313" key="4">
    <source>
        <dbReference type="EMBL" id="NSI20391.1"/>
    </source>
</evidence>
<dbReference type="AlphaFoldDB" id="A0A3E4UVJ2"/>
<dbReference type="EMBL" id="QRWQ01000037">
    <property type="protein sequence ID" value="RGT35182.1"/>
    <property type="molecule type" value="Genomic_DNA"/>
</dbReference>
<evidence type="ECO:0000313" key="6">
    <source>
        <dbReference type="EMBL" id="RGT35182.1"/>
    </source>
</evidence>
<accession>A0A3E4UVJ2</accession>
<dbReference type="EMBL" id="JAAIRM010000029">
    <property type="protein sequence ID" value="NSI20391.1"/>
    <property type="molecule type" value="Genomic_DNA"/>
</dbReference>
<reference evidence="2" key="4">
    <citation type="submission" date="2021-10" db="EMBL/GenBank/DDBJ databases">
        <title>Collection of gut derived symbiotic bacterial strains cultured from healthy donors.</title>
        <authorList>
            <person name="Lin H."/>
            <person name="Littmann E."/>
            <person name="Claire K."/>
            <person name="Pamer E."/>
        </authorList>
    </citation>
    <scope>NUCLEOTIDE SEQUENCE</scope>
    <source>
        <strain evidence="3">MSK.23.18</strain>
        <strain evidence="2">MSK.23.4</strain>
    </source>
</reference>
<evidence type="ECO:0000313" key="3">
    <source>
        <dbReference type="EMBL" id="MCB5621162.1"/>
    </source>
</evidence>
<evidence type="ECO:0000313" key="10">
    <source>
        <dbReference type="Proteomes" id="UP000284472"/>
    </source>
</evidence>
<reference evidence="8 9" key="1">
    <citation type="submission" date="2018-08" db="EMBL/GenBank/DDBJ databases">
        <title>A genome reference for cultivated species of the human gut microbiota.</title>
        <authorList>
            <person name="Zou Y."/>
            <person name="Xue W."/>
            <person name="Luo G."/>
        </authorList>
    </citation>
    <scope>NUCLEOTIDE SEQUENCE [LARGE SCALE GENOMIC DNA]</scope>
    <source>
        <strain evidence="6 9">AF19-16AC</strain>
        <strain evidence="7 10">AM32-6</strain>
        <strain evidence="5 8">TF01-20-2</strain>
    </source>
</reference>
<dbReference type="Proteomes" id="UP000260808">
    <property type="component" value="Unassembled WGS sequence"/>
</dbReference>
<evidence type="ECO:0000313" key="2">
    <source>
        <dbReference type="EMBL" id="MCB5493871.1"/>
    </source>
</evidence>
<dbReference type="InterPro" id="IPR053842">
    <property type="entry name" value="NikA-like"/>
</dbReference>
<dbReference type="EMBL" id="JAJBNC010000012">
    <property type="protein sequence ID" value="MCB5493871.1"/>
    <property type="molecule type" value="Genomic_DNA"/>
</dbReference>
<gene>
    <name evidence="7" type="ORF">DW812_12015</name>
    <name evidence="6" type="ORF">DWX36_16985</name>
    <name evidence="5" type="ORF">DXC31_16410</name>
    <name evidence="4" type="ORF">G4958_13740</name>
    <name evidence="3" type="ORF">LIQ08_18820</name>
    <name evidence="2" type="ORF">LIQ10_08975</name>
</gene>
<organism evidence="5 8">
    <name type="scientific">Mediterraneibacter gnavus</name>
    <name type="common">Ruminococcus gnavus</name>
    <dbReference type="NCBI Taxonomy" id="33038"/>
    <lineage>
        <taxon>Bacteria</taxon>
        <taxon>Bacillati</taxon>
        <taxon>Bacillota</taxon>
        <taxon>Clostridia</taxon>
        <taxon>Lachnospirales</taxon>
        <taxon>Lachnospiraceae</taxon>
        <taxon>Mediterraneibacter</taxon>
    </lineage>
</organism>
<keyword evidence="1" id="KW-0175">Coiled coil</keyword>
<dbReference type="Pfam" id="PF21983">
    <property type="entry name" value="NikA-like"/>
    <property type="match status" value="1"/>
</dbReference>
<dbReference type="Proteomes" id="UP001296643">
    <property type="component" value="Unassembled WGS sequence"/>
</dbReference>
<feature type="coiled-coil region" evidence="1">
    <location>
        <begin position="93"/>
        <end position="120"/>
    </location>
</feature>
<reference evidence="4" key="2">
    <citation type="journal article" date="2020" name="Cell Host Microbe">
        <title>Functional and Genomic Variation between Human-Derived Isolates of Lachnospiraceae Reveals Inter- and Intra-Species Diversity.</title>
        <authorList>
            <person name="Sorbara M.T."/>
            <person name="Littmann E.R."/>
            <person name="Fontana E."/>
            <person name="Moody T.U."/>
            <person name="Kohout C.E."/>
            <person name="Gjonbalaj M."/>
            <person name="Eaton V."/>
            <person name="Seok R."/>
            <person name="Leiner I.M."/>
            <person name="Pamer E.G."/>
        </authorList>
    </citation>
    <scope>NUCLEOTIDE SEQUENCE</scope>
    <source>
        <strain evidence="4">MSK.22.53</strain>
    </source>
</reference>
<dbReference type="Proteomes" id="UP001297370">
    <property type="component" value="Unassembled WGS sequence"/>
</dbReference>
<dbReference type="EMBL" id="QSSX01000070">
    <property type="protein sequence ID" value="RGM17304.1"/>
    <property type="molecule type" value="Genomic_DNA"/>
</dbReference>
<sequence>MKRNVLVGVRFSPEEHAYLCEQAEKDVETQKRNGTKNLSAYIRKRVLERSGYQEEIQIQKSLKELTYQFRKIGTNINQATKQLHIGYEPMAAVSRLQKNMNVLERQLEEMKEEFKQIYGNHKNIKH</sequence>
<name>A0A3E4UVJ2_MEDGN</name>
<protein>
    <submittedName>
        <fullName evidence="2">MobC family plasmid mobilization relaxosome protein</fullName>
    </submittedName>
    <submittedName>
        <fullName evidence="5">Plasmid mobilization relaxosome protein MobC</fullName>
    </submittedName>
</protein>
<dbReference type="Proteomes" id="UP000283834">
    <property type="component" value="Unassembled WGS sequence"/>
</dbReference>
<evidence type="ECO:0000313" key="8">
    <source>
        <dbReference type="Proteomes" id="UP000260808"/>
    </source>
</evidence>
<dbReference type="Proteomes" id="UP000284472">
    <property type="component" value="Unassembled WGS sequence"/>
</dbReference>
<evidence type="ECO:0000313" key="5">
    <source>
        <dbReference type="EMBL" id="RGM17304.1"/>
    </source>
</evidence>
<evidence type="ECO:0000256" key="1">
    <source>
        <dbReference type="SAM" id="Coils"/>
    </source>
</evidence>
<dbReference type="EMBL" id="JAJBOM010000065">
    <property type="protein sequence ID" value="MCB5621162.1"/>
    <property type="molecule type" value="Genomic_DNA"/>
</dbReference>